<organism evidence="1 2">
    <name type="scientific">Marinomonas alcarazii</name>
    <dbReference type="NCBI Taxonomy" id="491949"/>
    <lineage>
        <taxon>Bacteria</taxon>
        <taxon>Pseudomonadati</taxon>
        <taxon>Pseudomonadota</taxon>
        <taxon>Gammaproteobacteria</taxon>
        <taxon>Oceanospirillales</taxon>
        <taxon>Oceanospirillaceae</taxon>
        <taxon>Marinomonas</taxon>
    </lineage>
</organism>
<reference evidence="1 2" key="1">
    <citation type="submission" date="2018-06" db="EMBL/GenBank/DDBJ databases">
        <title>Genomic Encyclopedia of Type Strains, Phase III (KMG-III): the genomes of soil and plant-associated and newly described type strains.</title>
        <authorList>
            <person name="Whitman W."/>
        </authorList>
    </citation>
    <scope>NUCLEOTIDE SEQUENCE [LARGE SCALE GENOMIC DNA]</scope>
    <source>
        <strain evidence="1 2">CECT 7730</strain>
    </source>
</reference>
<proteinExistence type="predicted"/>
<dbReference type="AlphaFoldDB" id="A0A318V596"/>
<dbReference type="RefSeq" id="WP_110571498.1">
    <property type="nucleotide sequence ID" value="NZ_QKLW01000001.1"/>
</dbReference>
<dbReference type="PANTHER" id="PTHR37950">
    <property type="entry name" value="4-HYDROXYPHENYLACETATE CATABOLISM PROTEIN"/>
    <property type="match status" value="1"/>
</dbReference>
<dbReference type="SUPFAM" id="SSF55331">
    <property type="entry name" value="Tautomerase/MIF"/>
    <property type="match status" value="1"/>
</dbReference>
<dbReference type="GO" id="GO:0008704">
    <property type="term" value="F:5-carboxymethyl-2-hydroxymuconate delta-isomerase activity"/>
    <property type="evidence" value="ECO:0007669"/>
    <property type="project" value="InterPro"/>
</dbReference>
<sequence length="116" mass="13056">MPHCIVEYSQNLEQEVPPADLLEAVKDACIASTLFSVEDIKLRSCPYKNFLTGGQEDAFVHVTLKVLSGRTVEQRKQLSHLVLEALTQFPLKNVSFSVEVSEMETDTYVKRVVLSQ</sequence>
<dbReference type="CDD" id="cd00580">
    <property type="entry name" value="CHMI"/>
    <property type="match status" value="1"/>
</dbReference>
<dbReference type="Proteomes" id="UP000247551">
    <property type="component" value="Unassembled WGS sequence"/>
</dbReference>
<dbReference type="Gene3D" id="3.30.429.10">
    <property type="entry name" value="Macrophage Migration Inhibitory Factor"/>
    <property type="match status" value="1"/>
</dbReference>
<gene>
    <name evidence="1" type="ORF">DFP75_10135</name>
</gene>
<comment type="caution">
    <text evidence="1">The sequence shown here is derived from an EMBL/GenBank/DDBJ whole genome shotgun (WGS) entry which is preliminary data.</text>
</comment>
<dbReference type="Pfam" id="PF02962">
    <property type="entry name" value="CHMI"/>
    <property type="match status" value="1"/>
</dbReference>
<dbReference type="EMBL" id="QKLW01000001">
    <property type="protein sequence ID" value="PYF84016.1"/>
    <property type="molecule type" value="Genomic_DNA"/>
</dbReference>
<dbReference type="InterPro" id="IPR004220">
    <property type="entry name" value="5-COMe_2-OHmuconate_Isoase"/>
</dbReference>
<dbReference type="PANTHER" id="PTHR37950:SF1">
    <property type="entry name" value="4-HYDROXYPHENYLACETATE CATABOLISM PROTEIN"/>
    <property type="match status" value="1"/>
</dbReference>
<protein>
    <submittedName>
        <fullName evidence="1">5-carboxymethyl-2-hydroxymuconate isomerase</fullName>
    </submittedName>
</protein>
<evidence type="ECO:0000313" key="2">
    <source>
        <dbReference type="Proteomes" id="UP000247551"/>
    </source>
</evidence>
<accession>A0A318V596</accession>
<dbReference type="InterPro" id="IPR014347">
    <property type="entry name" value="Tautomerase/MIF_sf"/>
</dbReference>
<evidence type="ECO:0000313" key="1">
    <source>
        <dbReference type="EMBL" id="PYF84016.1"/>
    </source>
</evidence>
<name>A0A318V596_9GAMM</name>
<keyword evidence="1" id="KW-0413">Isomerase</keyword>
<keyword evidence="2" id="KW-1185">Reference proteome</keyword>